<dbReference type="SUPFAM" id="SSF46689">
    <property type="entry name" value="Homeodomain-like"/>
    <property type="match status" value="1"/>
</dbReference>
<sequence length="206" mass="23679">MKKDSSKGEQQKNKILMVARELFATKGFEATTTREINRQTNSAEGLLYYYFPHGKREILDTIIYEGIQSRLHAVDFNFQTVDSLADIETQLERAFNQIWRIFSKQDNYYSFMITIRERALLSDEQVKWLLELIQNVKQVLIDFLTAATKKLQLTQAAIPQLVGIIMSLFQSIIYRELLINNNQKLTAAISTSISGQLHLLVTSVLG</sequence>
<evidence type="ECO:0000313" key="4">
    <source>
        <dbReference type="EMBL" id="MFL2028416.1"/>
    </source>
</evidence>
<evidence type="ECO:0000259" key="3">
    <source>
        <dbReference type="PROSITE" id="PS50977"/>
    </source>
</evidence>
<dbReference type="InterPro" id="IPR001647">
    <property type="entry name" value="HTH_TetR"/>
</dbReference>
<dbReference type="Gene3D" id="1.10.10.60">
    <property type="entry name" value="Homeodomain-like"/>
    <property type="match status" value="1"/>
</dbReference>
<keyword evidence="5" id="KW-1185">Reference proteome</keyword>
<dbReference type="PROSITE" id="PS50977">
    <property type="entry name" value="HTH_TETR_2"/>
    <property type="match status" value="1"/>
</dbReference>
<keyword evidence="1 2" id="KW-0238">DNA-binding</keyword>
<feature type="DNA-binding region" description="H-T-H motif" evidence="2">
    <location>
        <begin position="32"/>
        <end position="51"/>
    </location>
</feature>
<name>A0ABW8UAA5_9LACO</name>
<comment type="caution">
    <text evidence="4">The sequence shown here is derived from an EMBL/GenBank/DDBJ whole genome shotgun (WGS) entry which is preliminary data.</text>
</comment>
<dbReference type="Pfam" id="PF00440">
    <property type="entry name" value="TetR_N"/>
    <property type="match status" value="1"/>
</dbReference>
<protein>
    <submittedName>
        <fullName evidence="4">TetR/AcrR family transcriptional regulator</fullName>
    </submittedName>
</protein>
<dbReference type="InterPro" id="IPR009057">
    <property type="entry name" value="Homeodomain-like_sf"/>
</dbReference>
<evidence type="ECO:0000256" key="2">
    <source>
        <dbReference type="PROSITE-ProRule" id="PRU00335"/>
    </source>
</evidence>
<feature type="domain" description="HTH tetR-type" evidence="3">
    <location>
        <begin position="9"/>
        <end position="69"/>
    </location>
</feature>
<dbReference type="PANTHER" id="PTHR43479:SF11">
    <property type="entry name" value="ACREF_ENVCD OPERON REPRESSOR-RELATED"/>
    <property type="match status" value="1"/>
</dbReference>
<gene>
    <name evidence="4" type="ORF">ACEN34_02170</name>
</gene>
<dbReference type="Gene3D" id="1.10.357.10">
    <property type="entry name" value="Tetracycline Repressor, domain 2"/>
    <property type="match status" value="1"/>
</dbReference>
<dbReference type="InterPro" id="IPR050624">
    <property type="entry name" value="HTH-type_Tx_Regulator"/>
</dbReference>
<dbReference type="PANTHER" id="PTHR43479">
    <property type="entry name" value="ACREF/ENVCD OPERON REPRESSOR-RELATED"/>
    <property type="match status" value="1"/>
</dbReference>
<dbReference type="RefSeq" id="WP_125550632.1">
    <property type="nucleotide sequence ID" value="NZ_JBGQPK010000004.1"/>
</dbReference>
<reference evidence="4 5" key="1">
    <citation type="submission" date="2024-08" db="EMBL/GenBank/DDBJ databases">
        <authorList>
            <person name="Arias E."/>
        </authorList>
    </citation>
    <scope>NUCLEOTIDE SEQUENCE [LARGE SCALE GENOMIC DNA]</scope>
    <source>
        <strain evidence="4 5">FAM 25317</strain>
    </source>
</reference>
<evidence type="ECO:0000256" key="1">
    <source>
        <dbReference type="ARBA" id="ARBA00023125"/>
    </source>
</evidence>
<organism evidence="4 5">
    <name type="scientific">Loigolactobacillus zhaoyuanensis</name>
    <dbReference type="NCBI Taxonomy" id="2486017"/>
    <lineage>
        <taxon>Bacteria</taxon>
        <taxon>Bacillati</taxon>
        <taxon>Bacillota</taxon>
        <taxon>Bacilli</taxon>
        <taxon>Lactobacillales</taxon>
        <taxon>Lactobacillaceae</taxon>
        <taxon>Loigolactobacillus</taxon>
    </lineage>
</organism>
<accession>A0ABW8UAA5</accession>
<proteinExistence type="predicted"/>
<evidence type="ECO:0000313" key="5">
    <source>
        <dbReference type="Proteomes" id="UP001625389"/>
    </source>
</evidence>
<dbReference type="Proteomes" id="UP001625389">
    <property type="component" value="Unassembled WGS sequence"/>
</dbReference>
<dbReference type="EMBL" id="JBGQPK010000004">
    <property type="protein sequence ID" value="MFL2028416.1"/>
    <property type="molecule type" value="Genomic_DNA"/>
</dbReference>